<dbReference type="PRINTS" id="PR00783">
    <property type="entry name" value="MINTRINSICP"/>
</dbReference>
<comment type="subcellular location">
    <subcellularLocation>
        <location evidence="1">Membrane</location>
        <topology evidence="1">Multi-pass membrane protein</topology>
    </subcellularLocation>
</comment>
<proteinExistence type="inferred from homology"/>
<feature type="transmembrane region" description="Helical" evidence="7">
    <location>
        <begin position="205"/>
        <end position="222"/>
    </location>
</feature>
<evidence type="ECO:0000313" key="8">
    <source>
        <dbReference type="EMBL" id="RDW58662.1"/>
    </source>
</evidence>
<dbReference type="Proteomes" id="UP000256645">
    <property type="component" value="Unassembled WGS sequence"/>
</dbReference>
<keyword evidence="6" id="KW-0813">Transport</keyword>
<keyword evidence="3 6" id="KW-0812">Transmembrane</keyword>
<feature type="transmembrane region" description="Helical" evidence="7">
    <location>
        <begin position="136"/>
        <end position="158"/>
    </location>
</feature>
<evidence type="ECO:0000256" key="4">
    <source>
        <dbReference type="ARBA" id="ARBA00022989"/>
    </source>
</evidence>
<dbReference type="InterPro" id="IPR034294">
    <property type="entry name" value="Aquaporin_transptr"/>
</dbReference>
<evidence type="ECO:0000256" key="3">
    <source>
        <dbReference type="ARBA" id="ARBA00022692"/>
    </source>
</evidence>
<organism evidence="8 9">
    <name type="scientific">Coleophoma cylindrospora</name>
    <dbReference type="NCBI Taxonomy" id="1849047"/>
    <lineage>
        <taxon>Eukaryota</taxon>
        <taxon>Fungi</taxon>
        <taxon>Dikarya</taxon>
        <taxon>Ascomycota</taxon>
        <taxon>Pezizomycotina</taxon>
        <taxon>Leotiomycetes</taxon>
        <taxon>Helotiales</taxon>
        <taxon>Dermateaceae</taxon>
        <taxon>Coleophoma</taxon>
    </lineage>
</organism>
<reference evidence="8 9" key="1">
    <citation type="journal article" date="2018" name="IMA Fungus">
        <title>IMA Genome-F 9: Draft genome sequence of Annulohypoxylon stygium, Aspergillus mulundensis, Berkeleyomyces basicola (syn. Thielaviopsis basicola), Ceratocystis smalleyi, two Cercospora beticola strains, Coleophoma cylindrospora, Fusarium fracticaudum, Phialophora cf. hyalina, and Morchella septimelata.</title>
        <authorList>
            <person name="Wingfield B.D."/>
            <person name="Bills G.F."/>
            <person name="Dong Y."/>
            <person name="Huang W."/>
            <person name="Nel W.J."/>
            <person name="Swalarsk-Parry B.S."/>
            <person name="Vaghefi N."/>
            <person name="Wilken P.M."/>
            <person name="An Z."/>
            <person name="de Beer Z.W."/>
            <person name="De Vos L."/>
            <person name="Chen L."/>
            <person name="Duong T.A."/>
            <person name="Gao Y."/>
            <person name="Hammerbacher A."/>
            <person name="Kikkert J.R."/>
            <person name="Li Y."/>
            <person name="Li H."/>
            <person name="Li K."/>
            <person name="Li Q."/>
            <person name="Liu X."/>
            <person name="Ma X."/>
            <person name="Naidoo K."/>
            <person name="Pethybridge S.J."/>
            <person name="Sun J."/>
            <person name="Steenkamp E.T."/>
            <person name="van der Nest M.A."/>
            <person name="van Wyk S."/>
            <person name="Wingfield M.J."/>
            <person name="Xiong C."/>
            <person name="Yue Q."/>
            <person name="Zhang X."/>
        </authorList>
    </citation>
    <scope>NUCLEOTIDE SEQUENCE [LARGE SCALE GENOMIC DNA]</scope>
    <source>
        <strain evidence="8 9">BP6252</strain>
    </source>
</reference>
<feature type="transmembrane region" description="Helical" evidence="7">
    <location>
        <begin position="178"/>
        <end position="198"/>
    </location>
</feature>
<sequence length="223" mass="23863">MSNNQTSRWRRVLALPTGSRGLPQYSTQLKKTTSRGQIYLLDQFRGKVPLNGKNHIIAVLSELVGTFLFMLLGLGGTSAAISLSRDNPVSPNKYLFIAASWGTSAAVNGWVFFRISGGLFNPAVTIAMMAIKAVSLFRGTLIILTQITACIAASGVLIRLVPPDSVAMTELDKGTSVIQGLFIEMFLTAQVVFAIFMLATEKHKATFIAPLGIGVAVFAAVLA</sequence>
<dbReference type="InterPro" id="IPR000425">
    <property type="entry name" value="MIP"/>
</dbReference>
<protein>
    <recommendedName>
        <fullName evidence="10">Aquaporin-like protein</fullName>
    </recommendedName>
</protein>
<dbReference type="SUPFAM" id="SSF81338">
    <property type="entry name" value="Aquaporin-like"/>
    <property type="match status" value="1"/>
</dbReference>
<keyword evidence="5 7" id="KW-0472">Membrane</keyword>
<evidence type="ECO:0000256" key="6">
    <source>
        <dbReference type="RuleBase" id="RU000477"/>
    </source>
</evidence>
<comment type="similarity">
    <text evidence="2 6">Belongs to the MIP/aquaporin (TC 1.A.8) family.</text>
</comment>
<evidence type="ECO:0008006" key="10">
    <source>
        <dbReference type="Google" id="ProtNLM"/>
    </source>
</evidence>
<dbReference type="AlphaFoldDB" id="A0A3D8Q9Z0"/>
<dbReference type="Pfam" id="PF00230">
    <property type="entry name" value="MIP"/>
    <property type="match status" value="1"/>
</dbReference>
<dbReference type="EMBL" id="PDLM01000017">
    <property type="protein sequence ID" value="RDW58662.1"/>
    <property type="molecule type" value="Genomic_DNA"/>
</dbReference>
<gene>
    <name evidence="8" type="ORF">BP6252_13138</name>
</gene>
<evidence type="ECO:0000256" key="5">
    <source>
        <dbReference type="ARBA" id="ARBA00023136"/>
    </source>
</evidence>
<dbReference type="PANTHER" id="PTHR19139">
    <property type="entry name" value="AQUAPORIN TRANSPORTER"/>
    <property type="match status" value="1"/>
</dbReference>
<dbReference type="GO" id="GO:0005886">
    <property type="term" value="C:plasma membrane"/>
    <property type="evidence" value="ECO:0007669"/>
    <property type="project" value="TreeGrafter"/>
</dbReference>
<dbReference type="OrthoDB" id="3222at2759"/>
<dbReference type="Gene3D" id="1.20.1080.10">
    <property type="entry name" value="Glycerol uptake facilitator protein"/>
    <property type="match status" value="1"/>
</dbReference>
<dbReference type="PANTHER" id="PTHR19139:SF199">
    <property type="entry name" value="MIP17260P"/>
    <property type="match status" value="1"/>
</dbReference>
<keyword evidence="4 7" id="KW-1133">Transmembrane helix</keyword>
<comment type="caution">
    <text evidence="8">The sequence shown here is derived from an EMBL/GenBank/DDBJ whole genome shotgun (WGS) entry which is preliminary data.</text>
</comment>
<name>A0A3D8Q9Z0_9HELO</name>
<dbReference type="InterPro" id="IPR023271">
    <property type="entry name" value="Aquaporin-like"/>
</dbReference>
<accession>A0A3D8Q9Z0</accession>
<feature type="transmembrane region" description="Helical" evidence="7">
    <location>
        <begin position="94"/>
        <end position="115"/>
    </location>
</feature>
<dbReference type="STRING" id="1849047.A0A3D8Q9Z0"/>
<evidence type="ECO:0000256" key="2">
    <source>
        <dbReference type="ARBA" id="ARBA00006175"/>
    </source>
</evidence>
<keyword evidence="9" id="KW-1185">Reference proteome</keyword>
<evidence type="ECO:0000256" key="1">
    <source>
        <dbReference type="ARBA" id="ARBA00004141"/>
    </source>
</evidence>
<dbReference type="GO" id="GO:0015250">
    <property type="term" value="F:water channel activity"/>
    <property type="evidence" value="ECO:0007669"/>
    <property type="project" value="TreeGrafter"/>
</dbReference>
<evidence type="ECO:0000256" key="7">
    <source>
        <dbReference type="SAM" id="Phobius"/>
    </source>
</evidence>
<feature type="transmembrane region" description="Helical" evidence="7">
    <location>
        <begin position="55"/>
        <end position="74"/>
    </location>
</feature>
<evidence type="ECO:0000313" key="9">
    <source>
        <dbReference type="Proteomes" id="UP000256645"/>
    </source>
</evidence>